<organism evidence="9">
    <name type="scientific">Salix viminalis</name>
    <name type="common">Common osier</name>
    <name type="synonym">Basket willow</name>
    <dbReference type="NCBI Taxonomy" id="40686"/>
    <lineage>
        <taxon>Eukaryota</taxon>
        <taxon>Viridiplantae</taxon>
        <taxon>Streptophyta</taxon>
        <taxon>Embryophyta</taxon>
        <taxon>Tracheophyta</taxon>
        <taxon>Spermatophyta</taxon>
        <taxon>Magnoliopsida</taxon>
        <taxon>eudicotyledons</taxon>
        <taxon>Gunneridae</taxon>
        <taxon>Pentapetalae</taxon>
        <taxon>rosids</taxon>
        <taxon>fabids</taxon>
        <taxon>Malpighiales</taxon>
        <taxon>Salicaceae</taxon>
        <taxon>Saliceae</taxon>
        <taxon>Salix</taxon>
    </lineage>
</organism>
<dbReference type="AlphaFoldDB" id="A0A6N2LW08"/>
<dbReference type="PROSITE" id="PS00027">
    <property type="entry name" value="HOMEOBOX_1"/>
    <property type="match status" value="1"/>
</dbReference>
<feature type="compositionally biased region" description="Basic and acidic residues" evidence="7">
    <location>
        <begin position="1"/>
        <end position="11"/>
    </location>
</feature>
<feature type="compositionally biased region" description="Low complexity" evidence="7">
    <location>
        <begin position="329"/>
        <end position="340"/>
    </location>
</feature>
<reference evidence="9" key="1">
    <citation type="submission" date="2019-03" db="EMBL/GenBank/DDBJ databases">
        <authorList>
            <person name="Mank J."/>
            <person name="Almeida P."/>
        </authorList>
    </citation>
    <scope>NUCLEOTIDE SEQUENCE</scope>
    <source>
        <strain evidence="9">78183</strain>
    </source>
</reference>
<evidence type="ECO:0000259" key="8">
    <source>
        <dbReference type="PROSITE" id="PS50071"/>
    </source>
</evidence>
<evidence type="ECO:0000256" key="5">
    <source>
        <dbReference type="PROSITE-ProRule" id="PRU00108"/>
    </source>
</evidence>
<keyword evidence="2 5" id="KW-0238">DNA-binding</keyword>
<feature type="region of interest" description="Disordered" evidence="7">
    <location>
        <begin position="306"/>
        <end position="344"/>
    </location>
</feature>
<evidence type="ECO:0000313" key="9">
    <source>
        <dbReference type="EMBL" id="VFU45213.1"/>
    </source>
</evidence>
<feature type="region of interest" description="Disordered" evidence="7">
    <location>
        <begin position="470"/>
        <end position="517"/>
    </location>
</feature>
<gene>
    <name evidence="9" type="ORF">SVIM_LOCUS282203</name>
</gene>
<evidence type="ECO:0000256" key="7">
    <source>
        <dbReference type="SAM" id="MobiDB-lite"/>
    </source>
</evidence>
<keyword evidence="3 5" id="KW-0371">Homeobox</keyword>
<dbReference type="PANTHER" id="PTHR47713:SF2">
    <property type="entry name" value="HOMEODOMAIN-LIKE SUPERFAMILY PROTEIN"/>
    <property type="match status" value="1"/>
</dbReference>
<evidence type="ECO:0000256" key="6">
    <source>
        <dbReference type="RuleBase" id="RU000682"/>
    </source>
</evidence>
<keyword evidence="4 5" id="KW-0539">Nucleus</keyword>
<dbReference type="SUPFAM" id="SSF46689">
    <property type="entry name" value="Homeodomain-like"/>
    <property type="match status" value="1"/>
</dbReference>
<dbReference type="InterPro" id="IPR009057">
    <property type="entry name" value="Homeodomain-like_sf"/>
</dbReference>
<evidence type="ECO:0000256" key="3">
    <source>
        <dbReference type="ARBA" id="ARBA00023155"/>
    </source>
</evidence>
<protein>
    <recommendedName>
        <fullName evidence="8">Homeobox domain-containing protein</fullName>
    </recommendedName>
</protein>
<accession>A0A6N2LW08</accession>
<dbReference type="PROSITE" id="PS50071">
    <property type="entry name" value="HOMEOBOX_2"/>
    <property type="match status" value="1"/>
</dbReference>
<dbReference type="Gene3D" id="1.10.10.60">
    <property type="entry name" value="Homeodomain-like"/>
    <property type="match status" value="1"/>
</dbReference>
<dbReference type="InterPro" id="IPR017970">
    <property type="entry name" value="Homeobox_CS"/>
</dbReference>
<dbReference type="InterPro" id="IPR001356">
    <property type="entry name" value="HD"/>
</dbReference>
<feature type="region of interest" description="Disordered" evidence="7">
    <location>
        <begin position="1"/>
        <end position="22"/>
    </location>
</feature>
<dbReference type="PANTHER" id="PTHR47713">
    <property type="entry name" value="HOMEODOMAIN-LIKE SUPERFAMILY PROTEIN"/>
    <property type="match status" value="1"/>
</dbReference>
<feature type="domain" description="Homeobox" evidence="8">
    <location>
        <begin position="16"/>
        <end position="76"/>
    </location>
</feature>
<dbReference type="SMART" id="SM00389">
    <property type="entry name" value="HOX"/>
    <property type="match status" value="1"/>
</dbReference>
<feature type="region of interest" description="Disordered" evidence="7">
    <location>
        <begin position="359"/>
        <end position="388"/>
    </location>
</feature>
<dbReference type="CDD" id="cd00086">
    <property type="entry name" value="homeodomain"/>
    <property type="match status" value="1"/>
</dbReference>
<feature type="compositionally biased region" description="Basic and acidic residues" evidence="7">
    <location>
        <begin position="76"/>
        <end position="88"/>
    </location>
</feature>
<proteinExistence type="predicted"/>
<evidence type="ECO:0000256" key="1">
    <source>
        <dbReference type="ARBA" id="ARBA00004123"/>
    </source>
</evidence>
<dbReference type="GO" id="GO:0005634">
    <property type="term" value="C:nucleus"/>
    <property type="evidence" value="ECO:0007669"/>
    <property type="project" value="UniProtKB-SubCell"/>
</dbReference>
<dbReference type="EMBL" id="CAADRP010001619">
    <property type="protein sequence ID" value="VFU45213.1"/>
    <property type="molecule type" value="Genomic_DNA"/>
</dbReference>
<feature type="compositionally biased region" description="Basic and acidic residues" evidence="7">
    <location>
        <begin position="364"/>
        <end position="374"/>
    </location>
</feature>
<dbReference type="Pfam" id="PF00046">
    <property type="entry name" value="Homeodomain"/>
    <property type="match status" value="1"/>
</dbReference>
<comment type="subcellular location">
    <subcellularLocation>
        <location evidence="1 5 6">Nucleus</location>
    </subcellularLocation>
</comment>
<evidence type="ECO:0000256" key="2">
    <source>
        <dbReference type="ARBA" id="ARBA00023125"/>
    </source>
</evidence>
<dbReference type="GO" id="GO:0000981">
    <property type="term" value="F:DNA-binding transcription factor activity, RNA polymerase II-specific"/>
    <property type="evidence" value="ECO:0007669"/>
    <property type="project" value="InterPro"/>
</dbReference>
<feature type="region of interest" description="Disordered" evidence="7">
    <location>
        <begin position="76"/>
        <end position="114"/>
    </location>
</feature>
<feature type="DNA-binding region" description="Homeobox" evidence="5">
    <location>
        <begin position="18"/>
        <end position="77"/>
    </location>
</feature>
<dbReference type="GO" id="GO:0003677">
    <property type="term" value="F:DNA binding"/>
    <property type="evidence" value="ECO:0007669"/>
    <property type="project" value="UniProtKB-UniRule"/>
</dbReference>
<evidence type="ECO:0000256" key="4">
    <source>
        <dbReference type="ARBA" id="ARBA00023242"/>
    </source>
</evidence>
<sequence length="517" mass="58296">MEESSEVHSEENIVSPERNLKRTVKTPAQVIALENFYDEHKYPKEEMKSELADQIGLTEKQISSWFCHRRLKDKRLKDEGYTNGRQDRSSSILQDRGSGLRQDSCGSTKQGDYRNIDPREVESQRLYGQDFHTADLTYDRTSRYTGNVSGIDNISSRSSSSLQDKLVSQREDPYDTETSKYLAQNGASMPLIPKGAESFGHKPSGYLKVKGEIENAAITAVKIQLGRHYKENGPPLGVEFQLLPPSAFASPSRDPVNGPIYVGDLGRMHSPDVSGVRKQPGLSGRYEVYSTKMCSHDSYTGGVNCNPKHVSDSHERKSRHHLEQKSTYNGSNSNAGGNSAMDMPDDLAGEMRVYKNKRNYRTSSKHDFEGKRPDSLATHHGPSGRRVNNEKTEAWLHDHDNDNPKIAQRNDYMSKPSHLIHGPGKSLVTEERAPFIMTEKDEKRHGEMKKMKGVKRHPRDETVVAKRFRTDFSQQEHVTKASVPGMHQRTNLTERSVMERPSSFSEDEPAETSSSAE</sequence>
<name>A0A6N2LW08_SALVM</name>